<evidence type="ECO:0000313" key="1">
    <source>
        <dbReference type="EMBL" id="KAF2240694.1"/>
    </source>
</evidence>
<dbReference type="Proteomes" id="UP000800094">
    <property type="component" value="Unassembled WGS sequence"/>
</dbReference>
<dbReference type="RefSeq" id="XP_033675698.1">
    <property type="nucleotide sequence ID" value="XM_033834252.1"/>
</dbReference>
<keyword evidence="2" id="KW-1185">Reference proteome</keyword>
<dbReference type="EMBL" id="ML987216">
    <property type="protein sequence ID" value="KAF2240694.1"/>
    <property type="molecule type" value="Genomic_DNA"/>
</dbReference>
<accession>A0A6A6HRA9</accession>
<reference evidence="1" key="1">
    <citation type="journal article" date="2020" name="Stud. Mycol.">
        <title>101 Dothideomycetes genomes: a test case for predicting lifestyles and emergence of pathogens.</title>
        <authorList>
            <person name="Haridas S."/>
            <person name="Albert R."/>
            <person name="Binder M."/>
            <person name="Bloem J."/>
            <person name="Labutti K."/>
            <person name="Salamov A."/>
            <person name="Andreopoulos B."/>
            <person name="Baker S."/>
            <person name="Barry K."/>
            <person name="Bills G."/>
            <person name="Bluhm B."/>
            <person name="Cannon C."/>
            <person name="Castanera R."/>
            <person name="Culley D."/>
            <person name="Daum C."/>
            <person name="Ezra D."/>
            <person name="Gonzalez J."/>
            <person name="Henrissat B."/>
            <person name="Kuo A."/>
            <person name="Liang C."/>
            <person name="Lipzen A."/>
            <person name="Lutzoni F."/>
            <person name="Magnuson J."/>
            <person name="Mondo S."/>
            <person name="Nolan M."/>
            <person name="Ohm R."/>
            <person name="Pangilinan J."/>
            <person name="Park H.-J."/>
            <person name="Ramirez L."/>
            <person name="Alfaro M."/>
            <person name="Sun H."/>
            <person name="Tritt A."/>
            <person name="Yoshinaga Y."/>
            <person name="Zwiers L.-H."/>
            <person name="Turgeon B."/>
            <person name="Goodwin S."/>
            <person name="Spatafora J."/>
            <person name="Crous P."/>
            <person name="Grigoriev I."/>
        </authorList>
    </citation>
    <scope>NUCLEOTIDE SEQUENCE</scope>
    <source>
        <strain evidence="1">CBS 122368</strain>
    </source>
</reference>
<sequence length="275" mass="31577">MDRYRQKEYEDAIEKLQLAGYPRWEDFQTWCEMRFEPIQDTAEIEGISTSRACSRLDLVEPAETLYQKWEQLIANCLKELEKTLPPSLCWDEVYYPYNSSPTPVPYEGRRYRYRLRFNTDPTDNWLAPAPPADGEDDGSGSFDRAFLTLGLANDAEKDQFKGMQLGYLEYSDRAEKEDWKQTSIPVVLRSNLATTRSDGLYAINLLATVGGADRKVSGKKDLKDILADLDLKKRIWIPLDGGLDDNTPKIISRPETPIYRGMALPSGLVRWEDED</sequence>
<dbReference type="GeneID" id="54587582"/>
<evidence type="ECO:0000313" key="2">
    <source>
        <dbReference type="Proteomes" id="UP000800094"/>
    </source>
</evidence>
<dbReference type="AlphaFoldDB" id="A0A6A6HRA9"/>
<name>A0A6A6HRA9_9PLEO</name>
<organism evidence="1 2">
    <name type="scientific">Trematosphaeria pertusa</name>
    <dbReference type="NCBI Taxonomy" id="390896"/>
    <lineage>
        <taxon>Eukaryota</taxon>
        <taxon>Fungi</taxon>
        <taxon>Dikarya</taxon>
        <taxon>Ascomycota</taxon>
        <taxon>Pezizomycotina</taxon>
        <taxon>Dothideomycetes</taxon>
        <taxon>Pleosporomycetidae</taxon>
        <taxon>Pleosporales</taxon>
        <taxon>Massarineae</taxon>
        <taxon>Trematosphaeriaceae</taxon>
        <taxon>Trematosphaeria</taxon>
    </lineage>
</organism>
<proteinExistence type="predicted"/>
<gene>
    <name evidence="1" type="ORF">BU26DRAFT_572628</name>
</gene>
<protein>
    <submittedName>
        <fullName evidence="1">Uncharacterized protein</fullName>
    </submittedName>
</protein>